<evidence type="ECO:0000313" key="3">
    <source>
        <dbReference type="Proteomes" id="UP000765509"/>
    </source>
</evidence>
<name>A0A9Q3PF78_9BASI</name>
<keyword evidence="3" id="KW-1185">Reference proteome</keyword>
<evidence type="ECO:0000256" key="1">
    <source>
        <dbReference type="SAM" id="SignalP"/>
    </source>
</evidence>
<feature type="signal peptide" evidence="1">
    <location>
        <begin position="1"/>
        <end position="23"/>
    </location>
</feature>
<comment type="caution">
    <text evidence="2">The sequence shown here is derived from an EMBL/GenBank/DDBJ whole genome shotgun (WGS) entry which is preliminary data.</text>
</comment>
<reference evidence="2" key="1">
    <citation type="submission" date="2021-03" db="EMBL/GenBank/DDBJ databases">
        <title>Draft genome sequence of rust myrtle Austropuccinia psidii MF-1, a brazilian biotype.</title>
        <authorList>
            <person name="Quecine M.C."/>
            <person name="Pachon D.M.R."/>
            <person name="Bonatelli M.L."/>
            <person name="Correr F.H."/>
            <person name="Franceschini L.M."/>
            <person name="Leite T.F."/>
            <person name="Margarido G.R.A."/>
            <person name="Almeida C.A."/>
            <person name="Ferrarezi J.A."/>
            <person name="Labate C.A."/>
        </authorList>
    </citation>
    <scope>NUCLEOTIDE SEQUENCE</scope>
    <source>
        <strain evidence="2">MF-1</strain>
    </source>
</reference>
<organism evidence="2 3">
    <name type="scientific">Austropuccinia psidii MF-1</name>
    <dbReference type="NCBI Taxonomy" id="1389203"/>
    <lineage>
        <taxon>Eukaryota</taxon>
        <taxon>Fungi</taxon>
        <taxon>Dikarya</taxon>
        <taxon>Basidiomycota</taxon>
        <taxon>Pucciniomycotina</taxon>
        <taxon>Pucciniomycetes</taxon>
        <taxon>Pucciniales</taxon>
        <taxon>Sphaerophragmiaceae</taxon>
        <taxon>Austropuccinia</taxon>
    </lineage>
</organism>
<feature type="chain" id="PRO_5040464485" description="Secreted protein" evidence="1">
    <location>
        <begin position="24"/>
        <end position="86"/>
    </location>
</feature>
<evidence type="ECO:0008006" key="4">
    <source>
        <dbReference type="Google" id="ProtNLM"/>
    </source>
</evidence>
<dbReference type="AlphaFoldDB" id="A0A9Q3PF78"/>
<protein>
    <recommendedName>
        <fullName evidence="4">Secreted protein</fullName>
    </recommendedName>
</protein>
<gene>
    <name evidence="2" type="ORF">O181_099518</name>
</gene>
<keyword evidence="1" id="KW-0732">Signal</keyword>
<dbReference type="Proteomes" id="UP000765509">
    <property type="component" value="Unassembled WGS sequence"/>
</dbReference>
<accession>A0A9Q3PF78</accession>
<sequence length="86" mass="9886">MNRQALIAMAGLNLLLCTHVSDGIGPVEPTSHKKIINVDETEANVPSPKIQANFVHFKYYKCLQREEEEAFLEETEIRRLVEQYRA</sequence>
<evidence type="ECO:0000313" key="2">
    <source>
        <dbReference type="EMBL" id="MBW0559803.1"/>
    </source>
</evidence>
<dbReference type="EMBL" id="AVOT02068652">
    <property type="protein sequence ID" value="MBW0559803.1"/>
    <property type="molecule type" value="Genomic_DNA"/>
</dbReference>
<proteinExistence type="predicted"/>